<protein>
    <recommendedName>
        <fullName evidence="1">Saccharopine dehydrogenase NADP binding domain-containing protein</fullName>
    </recommendedName>
</protein>
<feature type="non-terminal residue" evidence="2">
    <location>
        <position position="211"/>
    </location>
</feature>
<dbReference type="Pfam" id="PF03435">
    <property type="entry name" value="Sacchrp_dh_NADP"/>
    <property type="match status" value="1"/>
</dbReference>
<proteinExistence type="predicted"/>
<accession>A0A0F9AAP8</accession>
<dbReference type="Gene3D" id="3.30.360.10">
    <property type="entry name" value="Dihydrodipicolinate Reductase, domain 2"/>
    <property type="match status" value="1"/>
</dbReference>
<dbReference type="SUPFAM" id="SSF55347">
    <property type="entry name" value="Glyceraldehyde-3-phosphate dehydrogenase-like, C-terminal domain"/>
    <property type="match status" value="1"/>
</dbReference>
<name>A0A0F9AAP8_9ZZZZ</name>
<dbReference type="PANTHER" id="PTHR43796">
    <property type="entry name" value="CARBOXYNORSPERMIDINE SYNTHASE"/>
    <property type="match status" value="1"/>
</dbReference>
<dbReference type="EMBL" id="LAZR01058713">
    <property type="protein sequence ID" value="KKK69306.1"/>
    <property type="molecule type" value="Genomic_DNA"/>
</dbReference>
<dbReference type="Gene3D" id="3.40.50.720">
    <property type="entry name" value="NAD(P)-binding Rossmann-like Domain"/>
    <property type="match status" value="1"/>
</dbReference>
<feature type="domain" description="Saccharopine dehydrogenase NADP binding" evidence="1">
    <location>
        <begin position="7"/>
        <end position="130"/>
    </location>
</feature>
<reference evidence="2" key="1">
    <citation type="journal article" date="2015" name="Nature">
        <title>Complex archaea that bridge the gap between prokaryotes and eukaryotes.</title>
        <authorList>
            <person name="Spang A."/>
            <person name="Saw J.H."/>
            <person name="Jorgensen S.L."/>
            <person name="Zaremba-Niedzwiedzka K."/>
            <person name="Martijn J."/>
            <person name="Lind A.E."/>
            <person name="van Eijk R."/>
            <person name="Schleper C."/>
            <person name="Guy L."/>
            <person name="Ettema T.J."/>
        </authorList>
    </citation>
    <scope>NUCLEOTIDE SEQUENCE</scope>
</reference>
<comment type="caution">
    <text evidence="2">The sequence shown here is derived from an EMBL/GenBank/DDBJ whole genome shotgun (WGS) entry which is preliminary data.</text>
</comment>
<dbReference type="PANTHER" id="PTHR43796:SF2">
    <property type="entry name" value="CARBOXYNORSPERMIDINE SYNTHASE"/>
    <property type="match status" value="1"/>
</dbReference>
<dbReference type="InterPro" id="IPR005097">
    <property type="entry name" value="Sacchrp_dh_NADP-bd"/>
</dbReference>
<evidence type="ECO:0000313" key="2">
    <source>
        <dbReference type="EMBL" id="KKK69306.1"/>
    </source>
</evidence>
<gene>
    <name evidence="2" type="ORF">LCGC14_2935350</name>
</gene>
<sequence>MQYTYAVLGAGRQGIAAAYDMARWGDARRVILADRNLEIARRAAERVNALIGKGTAEPAHLDVTDLKAVEQLLTGVDACLSAVPYMYNLDITSAAISAKANVCDLGGNTDIARQQHTLDAEARKAGVSVIPNCGDVPGMGTSLMVLAIELLDEAVDVYMWDGGIPQKPRPPFDYLLTFNIAGLTNEYAEPAVFLRDWKVSKVETITEVETI</sequence>
<organism evidence="2">
    <name type="scientific">marine sediment metagenome</name>
    <dbReference type="NCBI Taxonomy" id="412755"/>
    <lineage>
        <taxon>unclassified sequences</taxon>
        <taxon>metagenomes</taxon>
        <taxon>ecological metagenomes</taxon>
    </lineage>
</organism>
<dbReference type="InterPro" id="IPR036291">
    <property type="entry name" value="NAD(P)-bd_dom_sf"/>
</dbReference>
<dbReference type="AlphaFoldDB" id="A0A0F9AAP8"/>
<evidence type="ECO:0000259" key="1">
    <source>
        <dbReference type="Pfam" id="PF03435"/>
    </source>
</evidence>
<dbReference type="SUPFAM" id="SSF51735">
    <property type="entry name" value="NAD(P)-binding Rossmann-fold domains"/>
    <property type="match status" value="1"/>
</dbReference>